<evidence type="ECO:0000313" key="1">
    <source>
        <dbReference type="EMBL" id="KAI8573927.1"/>
    </source>
</evidence>
<organism evidence="1 2">
    <name type="scientific">Rhododendron molle</name>
    <name type="common">Chinese azalea</name>
    <name type="synonym">Azalea mollis</name>
    <dbReference type="NCBI Taxonomy" id="49168"/>
    <lineage>
        <taxon>Eukaryota</taxon>
        <taxon>Viridiplantae</taxon>
        <taxon>Streptophyta</taxon>
        <taxon>Embryophyta</taxon>
        <taxon>Tracheophyta</taxon>
        <taxon>Spermatophyta</taxon>
        <taxon>Magnoliopsida</taxon>
        <taxon>eudicotyledons</taxon>
        <taxon>Gunneridae</taxon>
        <taxon>Pentapetalae</taxon>
        <taxon>asterids</taxon>
        <taxon>Ericales</taxon>
        <taxon>Ericaceae</taxon>
        <taxon>Ericoideae</taxon>
        <taxon>Rhodoreae</taxon>
        <taxon>Rhododendron</taxon>
    </lineage>
</organism>
<evidence type="ECO:0000313" key="2">
    <source>
        <dbReference type="Proteomes" id="UP001062846"/>
    </source>
</evidence>
<accession>A0ACC0QAS0</accession>
<sequence>MVVRFAIRNPNLNSDNGRAKSVSRSGNTDRGKGFVWSRIESDKPRRSAFGYVYPAVDYQQMCASPSTSTKSTGQNSTTKETRLDSLGDVVRGLQHVLTCPHFISADENRSIEFDSAVISNRYAQNFQQHAILPLSGFQVMILLFLYDKRGRESKSEDSEGGHNDDDDNNDDGDEDGDEEGKGSAWPNGMLAEHHRGMLCNQCLAGSGMGGSPNFAPKQLQYLRDLLTWGMALRLRRKTRNRNSKRSECKGILKDMEEFCH</sequence>
<reference evidence="1" key="1">
    <citation type="submission" date="2022-02" db="EMBL/GenBank/DDBJ databases">
        <title>Plant Genome Project.</title>
        <authorList>
            <person name="Zhang R.-G."/>
        </authorList>
    </citation>
    <scope>NUCLEOTIDE SEQUENCE</scope>
    <source>
        <strain evidence="1">AT1</strain>
    </source>
</reference>
<dbReference type="Proteomes" id="UP001062846">
    <property type="component" value="Chromosome 1"/>
</dbReference>
<protein>
    <submittedName>
        <fullName evidence="1">Uncharacterized protein</fullName>
    </submittedName>
</protein>
<dbReference type="EMBL" id="CM046388">
    <property type="protein sequence ID" value="KAI8573927.1"/>
    <property type="molecule type" value="Genomic_DNA"/>
</dbReference>
<proteinExistence type="predicted"/>
<comment type="caution">
    <text evidence="1">The sequence shown here is derived from an EMBL/GenBank/DDBJ whole genome shotgun (WGS) entry which is preliminary data.</text>
</comment>
<keyword evidence="2" id="KW-1185">Reference proteome</keyword>
<name>A0ACC0QAS0_RHOML</name>
<gene>
    <name evidence="1" type="ORF">RHMOL_Rhmol01G0313900</name>
</gene>